<dbReference type="GO" id="GO:0043138">
    <property type="term" value="F:3'-5' DNA helicase activity"/>
    <property type="evidence" value="ECO:0007669"/>
    <property type="project" value="TreeGrafter"/>
</dbReference>
<dbReference type="NCBIfam" id="TIGR00614">
    <property type="entry name" value="recQ_fam"/>
    <property type="match status" value="1"/>
</dbReference>
<keyword evidence="4 13" id="KW-0347">Helicase</keyword>
<organism evidence="13 14">
    <name type="scientific">Sulfobacillus harzensis</name>
    <dbReference type="NCBI Taxonomy" id="2729629"/>
    <lineage>
        <taxon>Bacteria</taxon>
        <taxon>Bacillati</taxon>
        <taxon>Bacillota</taxon>
        <taxon>Clostridia</taxon>
        <taxon>Eubacteriales</taxon>
        <taxon>Clostridiales Family XVII. Incertae Sedis</taxon>
        <taxon>Sulfobacillus</taxon>
    </lineage>
</organism>
<dbReference type="InterPro" id="IPR011545">
    <property type="entry name" value="DEAD/DEAH_box_helicase_dom"/>
</dbReference>
<evidence type="ECO:0000256" key="4">
    <source>
        <dbReference type="ARBA" id="ARBA00022806"/>
    </source>
</evidence>
<dbReference type="InterPro" id="IPR014001">
    <property type="entry name" value="Helicase_ATP-bd"/>
</dbReference>
<dbReference type="PANTHER" id="PTHR13710:SF108">
    <property type="entry name" value="ATP-DEPENDENT DNA HELICASE Q4"/>
    <property type="match status" value="1"/>
</dbReference>
<dbReference type="SMART" id="SM00490">
    <property type="entry name" value="HELICc"/>
    <property type="match status" value="1"/>
</dbReference>
<dbReference type="SUPFAM" id="SSF47819">
    <property type="entry name" value="HRDC-like"/>
    <property type="match status" value="1"/>
</dbReference>
<protein>
    <recommendedName>
        <fullName evidence="8">ATP-dependent DNA helicase RecQ</fullName>
    </recommendedName>
    <alternativeName>
        <fullName evidence="9">DNA 3'-5' helicase RecQ</fullName>
    </alternativeName>
</protein>
<evidence type="ECO:0000313" key="14">
    <source>
        <dbReference type="Proteomes" id="UP000533476"/>
    </source>
</evidence>
<keyword evidence="2" id="KW-0547">Nucleotide-binding</keyword>
<dbReference type="InterPro" id="IPR002464">
    <property type="entry name" value="DNA/RNA_helicase_DEAH_CS"/>
</dbReference>
<feature type="domain" description="Helicase ATP-binding" evidence="11">
    <location>
        <begin position="35"/>
        <end position="203"/>
    </location>
</feature>
<evidence type="ECO:0000256" key="2">
    <source>
        <dbReference type="ARBA" id="ARBA00022741"/>
    </source>
</evidence>
<evidence type="ECO:0000259" key="12">
    <source>
        <dbReference type="PROSITE" id="PS51194"/>
    </source>
</evidence>
<feature type="domain" description="Helicase C-terminal" evidence="12">
    <location>
        <begin position="228"/>
        <end position="379"/>
    </location>
</feature>
<dbReference type="SMART" id="SM00341">
    <property type="entry name" value="HRDC"/>
    <property type="match status" value="1"/>
</dbReference>
<evidence type="ECO:0000256" key="3">
    <source>
        <dbReference type="ARBA" id="ARBA00022801"/>
    </source>
</evidence>
<dbReference type="AlphaFoldDB" id="A0A7Y0L4D5"/>
<evidence type="ECO:0000256" key="8">
    <source>
        <dbReference type="ARBA" id="ARBA00044535"/>
    </source>
</evidence>
<name>A0A7Y0L4D5_9FIRM</name>
<dbReference type="GO" id="GO:0005737">
    <property type="term" value="C:cytoplasm"/>
    <property type="evidence" value="ECO:0007669"/>
    <property type="project" value="TreeGrafter"/>
</dbReference>
<keyword evidence="7" id="KW-0413">Isomerase</keyword>
<dbReference type="Gene3D" id="3.40.50.300">
    <property type="entry name" value="P-loop containing nucleotide triphosphate hydrolases"/>
    <property type="match status" value="2"/>
</dbReference>
<keyword evidence="14" id="KW-1185">Reference proteome</keyword>
<dbReference type="Pfam" id="PF16124">
    <property type="entry name" value="RecQ_Zn_bind"/>
    <property type="match status" value="1"/>
</dbReference>
<dbReference type="InterPro" id="IPR004589">
    <property type="entry name" value="DNA_helicase_ATP-dep_RecQ"/>
</dbReference>
<dbReference type="PANTHER" id="PTHR13710">
    <property type="entry name" value="DNA HELICASE RECQ FAMILY MEMBER"/>
    <property type="match status" value="1"/>
</dbReference>
<dbReference type="Pfam" id="PF00270">
    <property type="entry name" value="DEAD"/>
    <property type="match status" value="1"/>
</dbReference>
<evidence type="ECO:0000256" key="6">
    <source>
        <dbReference type="ARBA" id="ARBA00023125"/>
    </source>
</evidence>
<dbReference type="GO" id="GO:0005694">
    <property type="term" value="C:chromosome"/>
    <property type="evidence" value="ECO:0007669"/>
    <property type="project" value="TreeGrafter"/>
</dbReference>
<evidence type="ECO:0000259" key="10">
    <source>
        <dbReference type="PROSITE" id="PS50967"/>
    </source>
</evidence>
<dbReference type="CDD" id="cd17920">
    <property type="entry name" value="DEXHc_RecQ"/>
    <property type="match status" value="1"/>
</dbReference>
<dbReference type="PROSITE" id="PS51194">
    <property type="entry name" value="HELICASE_CTER"/>
    <property type="match status" value="1"/>
</dbReference>
<dbReference type="InterPro" id="IPR044876">
    <property type="entry name" value="HRDC_dom_sf"/>
</dbReference>
<evidence type="ECO:0000256" key="7">
    <source>
        <dbReference type="ARBA" id="ARBA00023235"/>
    </source>
</evidence>
<proteinExistence type="inferred from homology"/>
<evidence type="ECO:0000256" key="1">
    <source>
        <dbReference type="ARBA" id="ARBA00005446"/>
    </source>
</evidence>
<dbReference type="GO" id="GO:0009378">
    <property type="term" value="F:four-way junction helicase activity"/>
    <property type="evidence" value="ECO:0007669"/>
    <property type="project" value="TreeGrafter"/>
</dbReference>
<dbReference type="InterPro" id="IPR010997">
    <property type="entry name" value="HRDC-like_sf"/>
</dbReference>
<dbReference type="PROSITE" id="PS00690">
    <property type="entry name" value="DEAH_ATP_HELICASE"/>
    <property type="match status" value="1"/>
</dbReference>
<dbReference type="Pfam" id="PF14493">
    <property type="entry name" value="HTH_40"/>
    <property type="match status" value="1"/>
</dbReference>
<dbReference type="SUPFAM" id="SSF52540">
    <property type="entry name" value="P-loop containing nucleoside triphosphate hydrolases"/>
    <property type="match status" value="1"/>
</dbReference>
<reference evidence="13 14" key="1">
    <citation type="submission" date="2020-04" db="EMBL/GenBank/DDBJ databases">
        <authorList>
            <person name="Zhang R."/>
            <person name="Schippers A."/>
        </authorList>
    </citation>
    <scope>NUCLEOTIDE SEQUENCE [LARGE SCALE GENOMIC DNA]</scope>
    <source>
        <strain evidence="13 14">DSM 109850</strain>
    </source>
</reference>
<dbReference type="EMBL" id="JABBVZ010000040">
    <property type="protein sequence ID" value="NMP23114.1"/>
    <property type="molecule type" value="Genomic_DNA"/>
</dbReference>
<dbReference type="SMART" id="SM00487">
    <property type="entry name" value="DEXDc"/>
    <property type="match status" value="1"/>
</dbReference>
<dbReference type="Pfam" id="PF00271">
    <property type="entry name" value="Helicase_C"/>
    <property type="match status" value="1"/>
</dbReference>
<evidence type="ECO:0000256" key="9">
    <source>
        <dbReference type="ARBA" id="ARBA00044550"/>
    </source>
</evidence>
<dbReference type="InterPro" id="IPR027417">
    <property type="entry name" value="P-loop_NTPase"/>
</dbReference>
<feature type="domain" description="HRDC" evidence="10">
    <location>
        <begin position="492"/>
        <end position="572"/>
    </location>
</feature>
<dbReference type="InterPro" id="IPR032284">
    <property type="entry name" value="RecQ_Zn-bd"/>
</dbReference>
<sequence>MSLYHLFRDEQNRLNHLLTEVFGLQSLRPFQGEVIARLLRGRSVLAVVSTGAGKSLCYQLPALYWERPVMVISPLVALMRDQAERMRHLGIAAEALTGHLDRVAQQSILDLWQEGRLNLLFAAPERLSDARLGQALRHRPPALVVVDEAHCISAWGYDFRPEYRRIRAFRELCGSPPLLALTATATERVKADIRFHLTVNEEPFDLVEGPVDRPNLFLAVEMAANAKERERRVAELVGEKDGGAIVYTGSRANAERWARLLTAMLNEPVRAYHAGLESHRRHRIERDFVTGSVRVVASTTAFGMGIDRGDIRRVIHVDVPESLDAYYQEIGRAGRDGQPASAHLVILPMDIHRRQRWIQSEQPDPVWVREILGRIRVQPVQRPVVWQLEDDDTRTPVLLSVLEEMGTLTISGGAGGLTVRRGADGPLDAEAVVHRLEQFWRRRLELFQHMVAYIESPACRRVPLLAYYGQQAEHRHPCCDQCTSGNRATVAPSANSALVERLRTWRAREAEKAGVEPYIVLSDRDLVGLAQKRPRTVDALAGCHGMGPRRMAKYGSQLLEILQDAGAVPGEGWDQTSAAERAQWLFQAGVPWDRIKEEVGRSESTVRGYFVDWIARAPEVEWRRYLPYWFSPEEYCAMAQVMERLGTARLRPLFEALSGRFRFDQWDVARAVFHRLRGASHDCRQEDAETDRTAAGEKL</sequence>
<dbReference type="Gene3D" id="1.10.150.80">
    <property type="entry name" value="HRDC domain"/>
    <property type="match status" value="1"/>
</dbReference>
<dbReference type="GO" id="GO:0003677">
    <property type="term" value="F:DNA binding"/>
    <property type="evidence" value="ECO:0007669"/>
    <property type="project" value="UniProtKB-KW"/>
</dbReference>
<accession>A0A7Y0L4D5</accession>
<dbReference type="GO" id="GO:0016787">
    <property type="term" value="F:hydrolase activity"/>
    <property type="evidence" value="ECO:0007669"/>
    <property type="project" value="UniProtKB-KW"/>
</dbReference>
<evidence type="ECO:0000259" key="11">
    <source>
        <dbReference type="PROSITE" id="PS51192"/>
    </source>
</evidence>
<dbReference type="RefSeq" id="WP_169100087.1">
    <property type="nucleotide sequence ID" value="NZ_JABBVZ010000040.1"/>
</dbReference>
<dbReference type="InterPro" id="IPR029491">
    <property type="entry name" value="Helicase_HTH"/>
</dbReference>
<keyword evidence="3" id="KW-0378">Hydrolase</keyword>
<dbReference type="PROSITE" id="PS51192">
    <property type="entry name" value="HELICASE_ATP_BIND_1"/>
    <property type="match status" value="1"/>
</dbReference>
<dbReference type="InterPro" id="IPR002121">
    <property type="entry name" value="HRDC_dom"/>
</dbReference>
<gene>
    <name evidence="13" type="ORF">HIJ39_12265</name>
</gene>
<keyword evidence="6" id="KW-0238">DNA-binding</keyword>
<dbReference type="GO" id="GO:0005524">
    <property type="term" value="F:ATP binding"/>
    <property type="evidence" value="ECO:0007669"/>
    <property type="project" value="UniProtKB-KW"/>
</dbReference>
<dbReference type="InterPro" id="IPR001650">
    <property type="entry name" value="Helicase_C-like"/>
</dbReference>
<dbReference type="Pfam" id="PF00570">
    <property type="entry name" value="HRDC"/>
    <property type="match status" value="1"/>
</dbReference>
<dbReference type="PROSITE" id="PS50967">
    <property type="entry name" value="HRDC"/>
    <property type="match status" value="1"/>
</dbReference>
<keyword evidence="5" id="KW-0067">ATP-binding</keyword>
<evidence type="ECO:0000256" key="5">
    <source>
        <dbReference type="ARBA" id="ARBA00022840"/>
    </source>
</evidence>
<dbReference type="Proteomes" id="UP000533476">
    <property type="component" value="Unassembled WGS sequence"/>
</dbReference>
<evidence type="ECO:0000313" key="13">
    <source>
        <dbReference type="EMBL" id="NMP23114.1"/>
    </source>
</evidence>
<dbReference type="GO" id="GO:0000724">
    <property type="term" value="P:double-strand break repair via homologous recombination"/>
    <property type="evidence" value="ECO:0007669"/>
    <property type="project" value="TreeGrafter"/>
</dbReference>
<comment type="caution">
    <text evidence="13">The sequence shown here is derived from an EMBL/GenBank/DDBJ whole genome shotgun (WGS) entry which is preliminary data.</text>
</comment>
<comment type="similarity">
    <text evidence="1">Belongs to the helicase family. RecQ subfamily.</text>
</comment>